<proteinExistence type="predicted"/>
<gene>
    <name evidence="2" type="ORF">AC579_10389</name>
</gene>
<reference evidence="2 3" key="1">
    <citation type="submission" date="2015-07" db="EMBL/GenBank/DDBJ databases">
        <title>Comparative genomics of the Sigatoka disease complex on banana suggests a link between parallel evolutionary changes in Pseudocercospora fijiensis and Pseudocercospora eumusae and increased virulence on the banana host.</title>
        <authorList>
            <person name="Chang T.-C."/>
            <person name="Salvucci A."/>
            <person name="Crous P.W."/>
            <person name="Stergiopoulos I."/>
        </authorList>
    </citation>
    <scope>NUCLEOTIDE SEQUENCE [LARGE SCALE GENOMIC DNA]</scope>
    <source>
        <strain evidence="2 3">CBS 116634</strain>
    </source>
</reference>
<sequence>MPSVEPRSRRPNASHREFTSSEPTLHTPSTTIEVSGETSRRNLNCSHVREHSRYCITMHYGDTTAFSKRVSPVANPHSQGS</sequence>
<keyword evidence="3" id="KW-1185">Reference proteome</keyword>
<feature type="region of interest" description="Disordered" evidence="1">
    <location>
        <begin position="1"/>
        <end position="43"/>
    </location>
</feature>
<dbReference type="AlphaFoldDB" id="A0A139IBM8"/>
<name>A0A139IBM8_9PEZI</name>
<protein>
    <submittedName>
        <fullName evidence="2">Uncharacterized protein</fullName>
    </submittedName>
</protein>
<evidence type="ECO:0000313" key="2">
    <source>
        <dbReference type="EMBL" id="KXT12147.1"/>
    </source>
</evidence>
<accession>A0A139IBM8</accession>
<evidence type="ECO:0000313" key="3">
    <source>
        <dbReference type="Proteomes" id="UP000073492"/>
    </source>
</evidence>
<organism evidence="2 3">
    <name type="scientific">Pseudocercospora musae</name>
    <dbReference type="NCBI Taxonomy" id="113226"/>
    <lineage>
        <taxon>Eukaryota</taxon>
        <taxon>Fungi</taxon>
        <taxon>Dikarya</taxon>
        <taxon>Ascomycota</taxon>
        <taxon>Pezizomycotina</taxon>
        <taxon>Dothideomycetes</taxon>
        <taxon>Dothideomycetidae</taxon>
        <taxon>Mycosphaerellales</taxon>
        <taxon>Mycosphaerellaceae</taxon>
        <taxon>Pseudocercospora</taxon>
    </lineage>
</organism>
<feature type="compositionally biased region" description="Polar residues" evidence="1">
    <location>
        <begin position="20"/>
        <end position="43"/>
    </location>
</feature>
<evidence type="ECO:0000256" key="1">
    <source>
        <dbReference type="SAM" id="MobiDB-lite"/>
    </source>
</evidence>
<dbReference type="EMBL" id="LFZO01000163">
    <property type="protein sequence ID" value="KXT12147.1"/>
    <property type="molecule type" value="Genomic_DNA"/>
</dbReference>
<comment type="caution">
    <text evidence="2">The sequence shown here is derived from an EMBL/GenBank/DDBJ whole genome shotgun (WGS) entry which is preliminary data.</text>
</comment>
<dbReference type="OrthoDB" id="16820at2759"/>
<dbReference type="Proteomes" id="UP000073492">
    <property type="component" value="Unassembled WGS sequence"/>
</dbReference>